<evidence type="ECO:0000313" key="1">
    <source>
        <dbReference type="EMBL" id="NNA98328.1"/>
    </source>
</evidence>
<organism evidence="1 2">
    <name type="scientific">Pseudomonas gessardii</name>
    <dbReference type="NCBI Taxonomy" id="78544"/>
    <lineage>
        <taxon>Bacteria</taxon>
        <taxon>Pseudomonadati</taxon>
        <taxon>Pseudomonadota</taxon>
        <taxon>Gammaproteobacteria</taxon>
        <taxon>Pseudomonadales</taxon>
        <taxon>Pseudomonadaceae</taxon>
        <taxon>Pseudomonas</taxon>
    </lineage>
</organism>
<dbReference type="OrthoDB" id="6932078at2"/>
<name>A0A7Y1QPX6_9PSED</name>
<sequence>MKSPFGSTGGNNLPSSLFLNSKCHRLFIAVFRRLFMFDITLVTTNADLIDKLTQQAMPVMHMPGKIIPWIADVHAPRYGRFAKIIRLALPLRSHICQPRLSSPPAVSRSRFSHR</sequence>
<dbReference type="GeneID" id="70105248"/>
<reference evidence="1 2" key="1">
    <citation type="journal article" date="2020" name="Front. Microbiol.">
        <title>Genetic Organization of the aprX-lipA2 Operon Affects the Proteolytic Potential of Pseudomonas Species in Milk.</title>
        <authorList>
            <person name="Maier C."/>
            <person name="Huptas C."/>
            <person name="von Neubeck M."/>
            <person name="Scherer S."/>
            <person name="Wenning M."/>
            <person name="Lucking G."/>
        </authorList>
    </citation>
    <scope>NUCLEOTIDE SEQUENCE [LARGE SCALE GENOMIC DNA]</scope>
    <source>
        <strain evidence="1 2">G4779</strain>
    </source>
</reference>
<proteinExistence type="predicted"/>
<dbReference type="RefSeq" id="WP_154220709.1">
    <property type="nucleotide sequence ID" value="NZ_FNKR01000001.1"/>
</dbReference>
<dbReference type="Proteomes" id="UP000542111">
    <property type="component" value="Unassembled WGS sequence"/>
</dbReference>
<accession>A0A7Y1QPX6</accession>
<comment type="caution">
    <text evidence="1">The sequence shown here is derived from an EMBL/GenBank/DDBJ whole genome shotgun (WGS) entry which is preliminary data.</text>
</comment>
<dbReference type="EMBL" id="JAAQYP010000054">
    <property type="protein sequence ID" value="NNA98328.1"/>
    <property type="molecule type" value="Genomic_DNA"/>
</dbReference>
<evidence type="ECO:0000313" key="2">
    <source>
        <dbReference type="Proteomes" id="UP000542111"/>
    </source>
</evidence>
<dbReference type="AlphaFoldDB" id="A0A7Y1QPX6"/>
<gene>
    <name evidence="1" type="ORF">HBO33_24500</name>
</gene>
<protein>
    <submittedName>
        <fullName evidence="1">Uncharacterized protein</fullName>
    </submittedName>
</protein>